<dbReference type="PANTHER" id="PTHR10151">
    <property type="entry name" value="ECTONUCLEOTIDE PYROPHOSPHATASE/PHOSPHODIESTERASE"/>
    <property type="match status" value="1"/>
</dbReference>
<feature type="signal peptide" evidence="1">
    <location>
        <begin position="1"/>
        <end position="18"/>
    </location>
</feature>
<dbReference type="Proteomes" id="UP000263833">
    <property type="component" value="Unassembled WGS sequence"/>
</dbReference>
<dbReference type="OrthoDB" id="9771966at2"/>
<feature type="chain" id="PRO_5017083886" evidence="1">
    <location>
        <begin position="19"/>
        <end position="433"/>
    </location>
</feature>
<proteinExistence type="predicted"/>
<dbReference type="SUPFAM" id="SSF53649">
    <property type="entry name" value="Alkaline phosphatase-like"/>
    <property type="match status" value="1"/>
</dbReference>
<dbReference type="InterPro" id="IPR017850">
    <property type="entry name" value="Alkaline_phosphatase_core_sf"/>
</dbReference>
<evidence type="ECO:0000313" key="2">
    <source>
        <dbReference type="EMBL" id="RDV07805.1"/>
    </source>
</evidence>
<evidence type="ECO:0000256" key="1">
    <source>
        <dbReference type="SAM" id="SignalP"/>
    </source>
</evidence>
<protein>
    <submittedName>
        <fullName evidence="2">Alkaline phosphatase family protein</fullName>
    </submittedName>
</protein>
<dbReference type="Gene3D" id="3.40.720.10">
    <property type="entry name" value="Alkaline Phosphatase, subunit A"/>
    <property type="match status" value="1"/>
</dbReference>
<dbReference type="PANTHER" id="PTHR10151:SF120">
    <property type="entry name" value="BIS(5'-ADENOSYL)-TRIPHOSPHATASE"/>
    <property type="match status" value="1"/>
</dbReference>
<comment type="caution">
    <text evidence="2">The sequence shown here is derived from an EMBL/GenBank/DDBJ whole genome shotgun (WGS) entry which is preliminary data.</text>
</comment>
<dbReference type="Pfam" id="PF01663">
    <property type="entry name" value="Phosphodiest"/>
    <property type="match status" value="1"/>
</dbReference>
<dbReference type="EMBL" id="QRGP01000001">
    <property type="protein sequence ID" value="RDV07805.1"/>
    <property type="molecule type" value="Genomic_DNA"/>
</dbReference>
<evidence type="ECO:0000313" key="3">
    <source>
        <dbReference type="Proteomes" id="UP000263833"/>
    </source>
</evidence>
<gene>
    <name evidence="2" type="ORF">DXH95_02610</name>
</gene>
<sequence>MPRLIVALAALVPAASQAEPVLLISIDGLQPADVIEAEKRGINIPNLKRFVKEGSYASGVTGVLPSVTYPSHATLVTGVSPAEHGIIGNTGFDPMQINQSGWYWYASDFKAPTLWDAAAKAGLKTANVHWPVTVGQTSIRYNLPQIWRTGHEDDVKLMKVLATPGLVDRLESSLGIAYAQGIDESIAGDENRAHFAEALILAEKPDFMTAYFTALDHEQHEKGPDTKDAHHILERIDAIVGKLVAAQLKVHPDAVIAIASDHGFATTTTEINLYRAFIDAGLMKLGADGKIKEWQAAPWNSGGSSAIMLADPDDEALVARVEALLKKLRSDPANRIAAIADRKEIARRGGNPKASFYVNFEFGAYGGGFKGKDAPLVSASGSKGTHGYFQSGGNMRSSFLIMGQGITAGKNLGEIDMRSIAPMLADKLGVALR</sequence>
<dbReference type="CDD" id="cd16018">
    <property type="entry name" value="Enpp"/>
    <property type="match status" value="1"/>
</dbReference>
<name>A0A371BJQ2_9SPHN</name>
<dbReference type="GO" id="GO:0016787">
    <property type="term" value="F:hydrolase activity"/>
    <property type="evidence" value="ECO:0007669"/>
    <property type="project" value="UniProtKB-ARBA"/>
</dbReference>
<reference evidence="3" key="1">
    <citation type="submission" date="2018-08" db="EMBL/GenBank/DDBJ databases">
        <authorList>
            <person name="Kim S.-J."/>
            <person name="Jung G.-Y."/>
        </authorList>
    </citation>
    <scope>NUCLEOTIDE SEQUENCE [LARGE SCALE GENOMIC DNA]</scope>
    <source>
        <strain evidence="3">GY_G</strain>
    </source>
</reference>
<keyword evidence="1" id="KW-0732">Signal</keyword>
<accession>A0A371BJQ2</accession>
<dbReference type="AlphaFoldDB" id="A0A371BJQ2"/>
<organism evidence="2 3">
    <name type="scientific">Sphingorhabdus pulchriflava</name>
    <dbReference type="NCBI Taxonomy" id="2292257"/>
    <lineage>
        <taxon>Bacteria</taxon>
        <taxon>Pseudomonadati</taxon>
        <taxon>Pseudomonadota</taxon>
        <taxon>Alphaproteobacteria</taxon>
        <taxon>Sphingomonadales</taxon>
        <taxon>Sphingomonadaceae</taxon>
        <taxon>Sphingorhabdus</taxon>
    </lineage>
</organism>
<keyword evidence="3" id="KW-1185">Reference proteome</keyword>
<dbReference type="InterPro" id="IPR002591">
    <property type="entry name" value="Phosphodiest/P_Trfase"/>
</dbReference>